<accession>A0A819W5I1</accession>
<evidence type="ECO:0000256" key="1">
    <source>
        <dbReference type="SAM" id="Phobius"/>
    </source>
</evidence>
<protein>
    <submittedName>
        <fullName evidence="2">Uncharacterized protein</fullName>
    </submittedName>
</protein>
<dbReference type="AlphaFoldDB" id="A0A819W5I1"/>
<keyword evidence="1" id="KW-0812">Transmembrane</keyword>
<name>A0A819W5I1_9BILA</name>
<gene>
    <name evidence="2" type="ORF">JBS370_LOCUS32605</name>
</gene>
<keyword evidence="1" id="KW-0472">Membrane</keyword>
<dbReference type="EMBL" id="CAJOBD010008761">
    <property type="protein sequence ID" value="CAF4120510.1"/>
    <property type="molecule type" value="Genomic_DNA"/>
</dbReference>
<reference evidence="2" key="1">
    <citation type="submission" date="2021-02" db="EMBL/GenBank/DDBJ databases">
        <authorList>
            <person name="Nowell W R."/>
        </authorList>
    </citation>
    <scope>NUCLEOTIDE SEQUENCE</scope>
</reference>
<comment type="caution">
    <text evidence="2">The sequence shown here is derived from an EMBL/GenBank/DDBJ whole genome shotgun (WGS) entry which is preliminary data.</text>
</comment>
<keyword evidence="1" id="KW-1133">Transmembrane helix</keyword>
<evidence type="ECO:0000313" key="3">
    <source>
        <dbReference type="Proteomes" id="UP000663836"/>
    </source>
</evidence>
<dbReference type="Proteomes" id="UP000663836">
    <property type="component" value="Unassembled WGS sequence"/>
</dbReference>
<sequence length="208" mass="23707">MYSGNSFLTSYGINWYPVIREVIHGGRIYFIPREYNQSTCNCATSPKCAEPATLELDSGESWPVPGMFIGCTPLEFMLQSTLECLYSQACLNIISEIFPNSQYFPALISNRTRFHPINTTKVESIMAERFIEQWSINISFEGYFNACRPNTCTYTFTTRFNILYVFNTVLSIYGGLNIVLKIVVPFTVGIIYKYLLKRNNRVAPANAT</sequence>
<organism evidence="2 3">
    <name type="scientific">Rotaria sordida</name>
    <dbReference type="NCBI Taxonomy" id="392033"/>
    <lineage>
        <taxon>Eukaryota</taxon>
        <taxon>Metazoa</taxon>
        <taxon>Spiralia</taxon>
        <taxon>Gnathifera</taxon>
        <taxon>Rotifera</taxon>
        <taxon>Eurotatoria</taxon>
        <taxon>Bdelloidea</taxon>
        <taxon>Philodinida</taxon>
        <taxon>Philodinidae</taxon>
        <taxon>Rotaria</taxon>
    </lineage>
</organism>
<feature type="transmembrane region" description="Helical" evidence="1">
    <location>
        <begin position="162"/>
        <end position="192"/>
    </location>
</feature>
<evidence type="ECO:0000313" key="2">
    <source>
        <dbReference type="EMBL" id="CAF4120510.1"/>
    </source>
</evidence>
<proteinExistence type="predicted"/>